<dbReference type="Pfam" id="PF00089">
    <property type="entry name" value="Trypsin"/>
    <property type="match status" value="1"/>
</dbReference>
<protein>
    <recommendedName>
        <fullName evidence="9">Peptidase S1 domain-containing protein</fullName>
    </recommendedName>
</protein>
<comment type="subcellular location">
    <subcellularLocation>
        <location evidence="1">Secreted</location>
    </subcellularLocation>
</comment>
<dbReference type="PROSITE" id="PS00135">
    <property type="entry name" value="TRYPSIN_SER"/>
    <property type="match status" value="1"/>
</dbReference>
<reference evidence="10" key="2">
    <citation type="submission" date="2025-09" db="UniProtKB">
        <authorList>
            <consortium name="Ensembl"/>
        </authorList>
    </citation>
    <scope>IDENTIFICATION</scope>
</reference>
<evidence type="ECO:0000256" key="8">
    <source>
        <dbReference type="RuleBase" id="RU363034"/>
    </source>
</evidence>
<dbReference type="AlphaFoldDB" id="A0A8D2KX46"/>
<keyword evidence="6 8" id="KW-0720">Serine protease</keyword>
<dbReference type="PANTHER" id="PTHR24271">
    <property type="entry name" value="KALLIKREIN-RELATED"/>
    <property type="match status" value="1"/>
</dbReference>
<evidence type="ECO:0000313" key="10">
    <source>
        <dbReference type="Ensembl" id="ENSVKKP00000013538.1"/>
    </source>
</evidence>
<evidence type="ECO:0000256" key="3">
    <source>
        <dbReference type="ARBA" id="ARBA00022525"/>
    </source>
</evidence>
<dbReference type="PRINTS" id="PR00722">
    <property type="entry name" value="CHYMOTRYPSIN"/>
</dbReference>
<dbReference type="GO" id="GO:0035821">
    <property type="term" value="P:modulation of process of another organism"/>
    <property type="evidence" value="ECO:0007669"/>
    <property type="project" value="UniProtKB-ARBA"/>
</dbReference>
<evidence type="ECO:0000256" key="6">
    <source>
        <dbReference type="ARBA" id="ARBA00022825"/>
    </source>
</evidence>
<dbReference type="CDD" id="cd00190">
    <property type="entry name" value="Tryp_SPc"/>
    <property type="match status" value="1"/>
</dbReference>
<keyword evidence="5 8" id="KW-0378">Hydrolase</keyword>
<dbReference type="GO" id="GO:0051604">
    <property type="term" value="P:protein maturation"/>
    <property type="evidence" value="ECO:0007669"/>
    <property type="project" value="UniProtKB-ARBA"/>
</dbReference>
<evidence type="ECO:0000256" key="1">
    <source>
        <dbReference type="ARBA" id="ARBA00004613"/>
    </source>
</evidence>
<dbReference type="SMART" id="SM00020">
    <property type="entry name" value="Tryp_SPc"/>
    <property type="match status" value="1"/>
</dbReference>
<dbReference type="PROSITE" id="PS00134">
    <property type="entry name" value="TRYPSIN_HIS"/>
    <property type="match status" value="1"/>
</dbReference>
<dbReference type="InterPro" id="IPR001314">
    <property type="entry name" value="Peptidase_S1A"/>
</dbReference>
<accession>A0A8D2KX46</accession>
<evidence type="ECO:0000256" key="7">
    <source>
        <dbReference type="ARBA" id="ARBA00023157"/>
    </source>
</evidence>
<evidence type="ECO:0000256" key="5">
    <source>
        <dbReference type="ARBA" id="ARBA00022801"/>
    </source>
</evidence>
<keyword evidence="3" id="KW-0964">Secreted</keyword>
<organism evidence="10 11">
    <name type="scientific">Varanus komodoensis</name>
    <name type="common">Komodo dragon</name>
    <dbReference type="NCBI Taxonomy" id="61221"/>
    <lineage>
        <taxon>Eukaryota</taxon>
        <taxon>Metazoa</taxon>
        <taxon>Chordata</taxon>
        <taxon>Craniata</taxon>
        <taxon>Vertebrata</taxon>
        <taxon>Euteleostomi</taxon>
        <taxon>Lepidosauria</taxon>
        <taxon>Squamata</taxon>
        <taxon>Bifurcata</taxon>
        <taxon>Unidentata</taxon>
        <taxon>Episquamata</taxon>
        <taxon>Toxicofera</taxon>
        <taxon>Anguimorpha</taxon>
        <taxon>Paleoanguimorpha</taxon>
        <taxon>Varanoidea</taxon>
        <taxon>Varanidae</taxon>
        <taxon>Varanus</taxon>
    </lineage>
</organism>
<feature type="domain" description="Peptidase S1" evidence="9">
    <location>
        <begin position="61"/>
        <end position="283"/>
    </location>
</feature>
<dbReference type="GO" id="GO:0004252">
    <property type="term" value="F:serine-type endopeptidase activity"/>
    <property type="evidence" value="ECO:0007669"/>
    <property type="project" value="InterPro"/>
</dbReference>
<dbReference type="SUPFAM" id="SSF50494">
    <property type="entry name" value="Trypsin-like serine proteases"/>
    <property type="match status" value="1"/>
</dbReference>
<dbReference type="GO" id="GO:0006508">
    <property type="term" value="P:proteolysis"/>
    <property type="evidence" value="ECO:0007669"/>
    <property type="project" value="UniProtKB-KW"/>
</dbReference>
<dbReference type="PANTHER" id="PTHR24271:SF48">
    <property type="entry name" value="KALLIKREIN-14"/>
    <property type="match status" value="1"/>
</dbReference>
<evidence type="ECO:0000256" key="4">
    <source>
        <dbReference type="ARBA" id="ARBA00022670"/>
    </source>
</evidence>
<dbReference type="GO" id="GO:0005576">
    <property type="term" value="C:extracellular region"/>
    <property type="evidence" value="ECO:0007669"/>
    <property type="project" value="UniProtKB-SubCell"/>
</dbReference>
<evidence type="ECO:0000259" key="9">
    <source>
        <dbReference type="PROSITE" id="PS50240"/>
    </source>
</evidence>
<dbReference type="InterPro" id="IPR009003">
    <property type="entry name" value="Peptidase_S1_PA"/>
</dbReference>
<dbReference type="Proteomes" id="UP000694545">
    <property type="component" value="Unplaced"/>
</dbReference>
<comment type="similarity">
    <text evidence="2">Belongs to the peptidase S1 family. Snake venom subfamily.</text>
</comment>
<reference evidence="10" key="1">
    <citation type="submission" date="2025-08" db="UniProtKB">
        <authorList>
            <consortium name="Ensembl"/>
        </authorList>
    </citation>
    <scope>IDENTIFICATION</scope>
</reference>
<dbReference type="InterPro" id="IPR043504">
    <property type="entry name" value="Peptidase_S1_PA_chymotrypsin"/>
</dbReference>
<dbReference type="Gene3D" id="2.40.10.10">
    <property type="entry name" value="Trypsin-like serine proteases"/>
    <property type="match status" value="2"/>
</dbReference>
<evidence type="ECO:0000313" key="11">
    <source>
        <dbReference type="Proteomes" id="UP000694545"/>
    </source>
</evidence>
<dbReference type="GO" id="GO:0030141">
    <property type="term" value="C:secretory granule"/>
    <property type="evidence" value="ECO:0007669"/>
    <property type="project" value="TreeGrafter"/>
</dbReference>
<dbReference type="InterPro" id="IPR033116">
    <property type="entry name" value="TRYPSIN_SER"/>
</dbReference>
<dbReference type="Ensembl" id="ENSVKKT00000013863.1">
    <property type="protein sequence ID" value="ENSVKKP00000013538.1"/>
    <property type="gene ID" value="ENSVKKG00000008525.1"/>
</dbReference>
<dbReference type="FunFam" id="2.40.10.10:FF:000047">
    <property type="entry name" value="Trypsin eta"/>
    <property type="match status" value="1"/>
</dbReference>
<evidence type="ECO:0000256" key="2">
    <source>
        <dbReference type="ARBA" id="ARBA00009228"/>
    </source>
</evidence>
<name>A0A8D2KX46_VARKO</name>
<keyword evidence="4 8" id="KW-0645">Protease</keyword>
<gene>
    <name evidence="10" type="primary">LOC123026030</name>
</gene>
<keyword evidence="7" id="KW-1015">Disulfide bond</keyword>
<dbReference type="InterPro" id="IPR018114">
    <property type="entry name" value="TRYPSIN_HIS"/>
</dbReference>
<keyword evidence="11" id="KW-1185">Reference proteome</keyword>
<dbReference type="InterPro" id="IPR001254">
    <property type="entry name" value="Trypsin_dom"/>
</dbReference>
<dbReference type="PROSITE" id="PS50240">
    <property type="entry name" value="TRYPSIN_DOM"/>
    <property type="match status" value="1"/>
</dbReference>
<sequence>MPGLKELAGVLLLASTGKCRRKGFLATLSAFASLHLPWSLFISKIPKHGIMFCASQSRGMIIGGYPCLPHSQNWQAFLRGTFICGGVLIAPSWVVTAAHCFGGNILVHLGKHNLNTRGKGQQIRRVAQYFCHPQYDRSTFNNDIMLLKLRRPVSISPTVAPLGLPSACSAPGTTCIVSGWGTSAGLFFTVTYPDVLQCGNVRIISQEQCTASYPQYITGNMVCAGVPEGGVDTCQGDSGGPLVCNQQLEGIVSWGLEKCAQRNRPGVYTRVCNYVTWIREVMQWNRP</sequence>
<proteinExistence type="inferred from homology"/>